<evidence type="ECO:0000256" key="2">
    <source>
        <dbReference type="SAM" id="Phobius"/>
    </source>
</evidence>
<sequence length="83" mass="8906">MNSSHVKSFGPGALGFSVLLWAAIRSLLTSFSTLLVRSERTTIATEQLATNRPTTQKPLKLASPDSFNGSPDKVEGFLNALTL</sequence>
<reference evidence="3" key="1">
    <citation type="submission" date="2023-03" db="EMBL/GenBank/DDBJ databases">
        <title>Massive genome expansion in bonnet fungi (Mycena s.s.) driven by repeated elements and novel gene families across ecological guilds.</title>
        <authorList>
            <consortium name="Lawrence Berkeley National Laboratory"/>
            <person name="Harder C.B."/>
            <person name="Miyauchi S."/>
            <person name="Viragh M."/>
            <person name="Kuo A."/>
            <person name="Thoen E."/>
            <person name="Andreopoulos B."/>
            <person name="Lu D."/>
            <person name="Skrede I."/>
            <person name="Drula E."/>
            <person name="Henrissat B."/>
            <person name="Morin E."/>
            <person name="Kohler A."/>
            <person name="Barry K."/>
            <person name="LaButti K."/>
            <person name="Morin E."/>
            <person name="Salamov A."/>
            <person name="Lipzen A."/>
            <person name="Mereny Z."/>
            <person name="Hegedus B."/>
            <person name="Baldrian P."/>
            <person name="Stursova M."/>
            <person name="Weitz H."/>
            <person name="Taylor A."/>
            <person name="Grigoriev I.V."/>
            <person name="Nagy L.G."/>
            <person name="Martin F."/>
            <person name="Kauserud H."/>
        </authorList>
    </citation>
    <scope>NUCLEOTIDE SEQUENCE</scope>
    <source>
        <strain evidence="3">CBHHK067</strain>
    </source>
</reference>
<dbReference type="Proteomes" id="UP001221757">
    <property type="component" value="Unassembled WGS sequence"/>
</dbReference>
<proteinExistence type="predicted"/>
<feature type="transmembrane region" description="Helical" evidence="2">
    <location>
        <begin position="12"/>
        <end position="36"/>
    </location>
</feature>
<gene>
    <name evidence="3" type="ORF">B0H17DRAFT_1065211</name>
</gene>
<organism evidence="3 4">
    <name type="scientific">Mycena rosella</name>
    <name type="common">Pink bonnet</name>
    <name type="synonym">Agaricus rosellus</name>
    <dbReference type="NCBI Taxonomy" id="1033263"/>
    <lineage>
        <taxon>Eukaryota</taxon>
        <taxon>Fungi</taxon>
        <taxon>Dikarya</taxon>
        <taxon>Basidiomycota</taxon>
        <taxon>Agaricomycotina</taxon>
        <taxon>Agaricomycetes</taxon>
        <taxon>Agaricomycetidae</taxon>
        <taxon>Agaricales</taxon>
        <taxon>Marasmiineae</taxon>
        <taxon>Mycenaceae</taxon>
        <taxon>Mycena</taxon>
    </lineage>
</organism>
<protein>
    <submittedName>
        <fullName evidence="3">Uncharacterized protein</fullName>
    </submittedName>
</protein>
<evidence type="ECO:0000256" key="1">
    <source>
        <dbReference type="SAM" id="MobiDB-lite"/>
    </source>
</evidence>
<feature type="compositionally biased region" description="Polar residues" evidence="1">
    <location>
        <begin position="46"/>
        <end position="57"/>
    </location>
</feature>
<comment type="caution">
    <text evidence="3">The sequence shown here is derived from an EMBL/GenBank/DDBJ whole genome shotgun (WGS) entry which is preliminary data.</text>
</comment>
<keyword evidence="2" id="KW-1133">Transmembrane helix</keyword>
<accession>A0AAD7GE25</accession>
<keyword evidence="4" id="KW-1185">Reference proteome</keyword>
<name>A0AAD7GE25_MYCRO</name>
<keyword evidence="2" id="KW-0812">Transmembrane</keyword>
<dbReference type="AlphaFoldDB" id="A0AAD7GE25"/>
<dbReference type="EMBL" id="JARKIE010000065">
    <property type="protein sequence ID" value="KAJ7690423.1"/>
    <property type="molecule type" value="Genomic_DNA"/>
</dbReference>
<evidence type="ECO:0000313" key="4">
    <source>
        <dbReference type="Proteomes" id="UP001221757"/>
    </source>
</evidence>
<evidence type="ECO:0000313" key="3">
    <source>
        <dbReference type="EMBL" id="KAJ7690423.1"/>
    </source>
</evidence>
<feature type="region of interest" description="Disordered" evidence="1">
    <location>
        <begin position="46"/>
        <end position="69"/>
    </location>
</feature>
<keyword evidence="2" id="KW-0472">Membrane</keyword>